<dbReference type="Proteomes" id="UP000248329">
    <property type="component" value="Unassembled WGS sequence"/>
</dbReference>
<name>A0AC61L6X1_9EURY</name>
<dbReference type="EMBL" id="PQXF01000001">
    <property type="protein sequence ID" value="PXF62173.1"/>
    <property type="molecule type" value="Genomic_DNA"/>
</dbReference>
<sequence length="363" mass="37309">MKRRILVSAVLSMLLFAALAANVNAAEVKITASDGAAYDRFGASVAISGDCVVVGAYEDADAGNDSGSAYIFKRDGTAWAQEAKITASDGAAYDHFGASVAVSGDCAVLGAWRDGDTGPWSGSSYIFTRDGTTWTEQAKITASDGAAEDVFGSSVAISGDYVVVGADHDDDVGTNSGSAYIYDIPIGIFSCDSNCNPKDQFVMGEAVYVTGNSLPAGTSYKLWIQDEAVSDGDALVTDEDLSGIQESVDTDASGTLPVTAIWTIDQNAAVTHTEYDIVADNQAAGVVGTYNATSDLLDSTSTAGFVAPVPGSYVFTTADVVIALQIAVGSSPPDLRWDVSGDGNVTSLDALMILQAVAGAVEL</sequence>
<accession>A0AC61L6X1</accession>
<evidence type="ECO:0000313" key="1">
    <source>
        <dbReference type="EMBL" id="PXF62173.1"/>
    </source>
</evidence>
<evidence type="ECO:0000313" key="2">
    <source>
        <dbReference type="Proteomes" id="UP000248329"/>
    </source>
</evidence>
<gene>
    <name evidence="1" type="ORF">C4B59_00750</name>
</gene>
<organism evidence="1 2">
    <name type="scientific">Candidatus Methanogaster sp</name>
    <dbReference type="NCBI Taxonomy" id="3386292"/>
    <lineage>
        <taxon>Archaea</taxon>
        <taxon>Methanobacteriati</taxon>
        <taxon>Methanobacteriota</taxon>
        <taxon>Stenosarchaea group</taxon>
        <taxon>Methanomicrobia</taxon>
        <taxon>Methanosarcinales</taxon>
        <taxon>ANME-2 cluster</taxon>
        <taxon>Candidatus Methanogasteraceae</taxon>
        <taxon>Candidatus Methanogaster</taxon>
    </lineage>
</organism>
<reference evidence="1" key="1">
    <citation type="submission" date="2018-01" db="EMBL/GenBank/DDBJ databases">
        <authorList>
            <person name="Krukenberg V."/>
        </authorList>
    </citation>
    <scope>NUCLEOTIDE SEQUENCE</scope>
    <source>
        <strain evidence="1">E20ANME2</strain>
    </source>
</reference>
<protein>
    <submittedName>
        <fullName evidence="1">Uncharacterized protein</fullName>
    </submittedName>
</protein>
<proteinExistence type="predicted"/>
<comment type="caution">
    <text evidence="1">The sequence shown here is derived from an EMBL/GenBank/DDBJ whole genome shotgun (WGS) entry which is preliminary data.</text>
</comment>